<dbReference type="OrthoDB" id="2789670at2759"/>
<dbReference type="InterPro" id="IPR036396">
    <property type="entry name" value="Cyt_P450_sf"/>
</dbReference>
<evidence type="ECO:0000313" key="11">
    <source>
        <dbReference type="EMBL" id="TFK36309.1"/>
    </source>
</evidence>
<name>A0A5C3LSX8_9AGAR</name>
<evidence type="ECO:0000256" key="2">
    <source>
        <dbReference type="ARBA" id="ARBA00005179"/>
    </source>
</evidence>
<dbReference type="InterPro" id="IPR001128">
    <property type="entry name" value="Cyt_P450"/>
</dbReference>
<evidence type="ECO:0000256" key="9">
    <source>
        <dbReference type="PIRSR" id="PIRSR602401-1"/>
    </source>
</evidence>
<dbReference type="PANTHER" id="PTHR46300:SF7">
    <property type="entry name" value="P450, PUTATIVE (EUROFUNG)-RELATED"/>
    <property type="match status" value="1"/>
</dbReference>
<dbReference type="Gene3D" id="1.10.630.10">
    <property type="entry name" value="Cytochrome P450"/>
    <property type="match status" value="1"/>
</dbReference>
<comment type="pathway">
    <text evidence="2">Secondary metabolite biosynthesis.</text>
</comment>
<dbReference type="PRINTS" id="PR00463">
    <property type="entry name" value="EP450I"/>
</dbReference>
<dbReference type="Pfam" id="PF00067">
    <property type="entry name" value="p450"/>
    <property type="match status" value="1"/>
</dbReference>
<feature type="binding site" description="axial binding residue" evidence="9">
    <location>
        <position position="363"/>
    </location>
    <ligand>
        <name>heme</name>
        <dbReference type="ChEBI" id="CHEBI:30413"/>
    </ligand>
    <ligandPart>
        <name>Fe</name>
        <dbReference type="ChEBI" id="CHEBI:18248"/>
    </ligandPart>
</feature>
<dbReference type="PANTHER" id="PTHR46300">
    <property type="entry name" value="P450, PUTATIVE (EUROFUNG)-RELATED-RELATED"/>
    <property type="match status" value="1"/>
</dbReference>
<evidence type="ECO:0000256" key="6">
    <source>
        <dbReference type="ARBA" id="ARBA00023002"/>
    </source>
</evidence>
<keyword evidence="12" id="KW-1185">Reference proteome</keyword>
<evidence type="ECO:0000256" key="10">
    <source>
        <dbReference type="RuleBase" id="RU000461"/>
    </source>
</evidence>
<keyword evidence="4 9" id="KW-0349">Heme</keyword>
<evidence type="ECO:0000256" key="1">
    <source>
        <dbReference type="ARBA" id="ARBA00001971"/>
    </source>
</evidence>
<dbReference type="SUPFAM" id="SSF48264">
    <property type="entry name" value="Cytochrome P450"/>
    <property type="match status" value="1"/>
</dbReference>
<reference evidence="11 12" key="1">
    <citation type="journal article" date="2019" name="Nat. Ecol. Evol.">
        <title>Megaphylogeny resolves global patterns of mushroom evolution.</title>
        <authorList>
            <person name="Varga T."/>
            <person name="Krizsan K."/>
            <person name="Foldi C."/>
            <person name="Dima B."/>
            <person name="Sanchez-Garcia M."/>
            <person name="Sanchez-Ramirez S."/>
            <person name="Szollosi G.J."/>
            <person name="Szarkandi J.G."/>
            <person name="Papp V."/>
            <person name="Albert L."/>
            <person name="Andreopoulos W."/>
            <person name="Angelini C."/>
            <person name="Antonin V."/>
            <person name="Barry K.W."/>
            <person name="Bougher N.L."/>
            <person name="Buchanan P."/>
            <person name="Buyck B."/>
            <person name="Bense V."/>
            <person name="Catcheside P."/>
            <person name="Chovatia M."/>
            <person name="Cooper J."/>
            <person name="Damon W."/>
            <person name="Desjardin D."/>
            <person name="Finy P."/>
            <person name="Geml J."/>
            <person name="Haridas S."/>
            <person name="Hughes K."/>
            <person name="Justo A."/>
            <person name="Karasinski D."/>
            <person name="Kautmanova I."/>
            <person name="Kiss B."/>
            <person name="Kocsube S."/>
            <person name="Kotiranta H."/>
            <person name="LaButti K.M."/>
            <person name="Lechner B.E."/>
            <person name="Liimatainen K."/>
            <person name="Lipzen A."/>
            <person name="Lukacs Z."/>
            <person name="Mihaltcheva S."/>
            <person name="Morgado L.N."/>
            <person name="Niskanen T."/>
            <person name="Noordeloos M.E."/>
            <person name="Ohm R.A."/>
            <person name="Ortiz-Santana B."/>
            <person name="Ovrebo C."/>
            <person name="Racz N."/>
            <person name="Riley R."/>
            <person name="Savchenko A."/>
            <person name="Shiryaev A."/>
            <person name="Soop K."/>
            <person name="Spirin V."/>
            <person name="Szebenyi C."/>
            <person name="Tomsovsky M."/>
            <person name="Tulloss R.E."/>
            <person name="Uehling J."/>
            <person name="Grigoriev I.V."/>
            <person name="Vagvolgyi C."/>
            <person name="Papp T."/>
            <person name="Martin F.M."/>
            <person name="Miettinen O."/>
            <person name="Hibbett D.S."/>
            <person name="Nagy L.G."/>
        </authorList>
    </citation>
    <scope>NUCLEOTIDE SEQUENCE [LARGE SCALE GENOMIC DNA]</scope>
    <source>
        <strain evidence="11 12">CBS 166.37</strain>
    </source>
</reference>
<proteinExistence type="inferred from homology"/>
<evidence type="ECO:0000256" key="4">
    <source>
        <dbReference type="ARBA" id="ARBA00022617"/>
    </source>
</evidence>
<dbReference type="GO" id="GO:0005506">
    <property type="term" value="F:iron ion binding"/>
    <property type="evidence" value="ECO:0007669"/>
    <property type="project" value="InterPro"/>
</dbReference>
<keyword evidence="5 9" id="KW-0479">Metal-binding</keyword>
<evidence type="ECO:0000256" key="5">
    <source>
        <dbReference type="ARBA" id="ARBA00022723"/>
    </source>
</evidence>
<dbReference type="CDD" id="cd11065">
    <property type="entry name" value="CYP64-like"/>
    <property type="match status" value="1"/>
</dbReference>
<comment type="similarity">
    <text evidence="3 10">Belongs to the cytochrome P450 family.</text>
</comment>
<dbReference type="PROSITE" id="PS00086">
    <property type="entry name" value="CYTOCHROME_P450"/>
    <property type="match status" value="1"/>
</dbReference>
<keyword evidence="6 10" id="KW-0560">Oxidoreductase</keyword>
<dbReference type="InterPro" id="IPR002401">
    <property type="entry name" value="Cyt_P450_E_grp-I"/>
</dbReference>
<evidence type="ECO:0000256" key="8">
    <source>
        <dbReference type="ARBA" id="ARBA00023033"/>
    </source>
</evidence>
<dbReference type="InterPro" id="IPR050364">
    <property type="entry name" value="Cytochrome_P450_fung"/>
</dbReference>
<organism evidence="11 12">
    <name type="scientific">Crucibulum laeve</name>
    <dbReference type="NCBI Taxonomy" id="68775"/>
    <lineage>
        <taxon>Eukaryota</taxon>
        <taxon>Fungi</taxon>
        <taxon>Dikarya</taxon>
        <taxon>Basidiomycota</taxon>
        <taxon>Agaricomycotina</taxon>
        <taxon>Agaricomycetes</taxon>
        <taxon>Agaricomycetidae</taxon>
        <taxon>Agaricales</taxon>
        <taxon>Agaricineae</taxon>
        <taxon>Nidulariaceae</taxon>
        <taxon>Crucibulum</taxon>
    </lineage>
</organism>
<gene>
    <name evidence="11" type="ORF">BDQ12DRAFT_654842</name>
</gene>
<dbReference type="GO" id="GO:0004497">
    <property type="term" value="F:monooxygenase activity"/>
    <property type="evidence" value="ECO:0007669"/>
    <property type="project" value="UniProtKB-KW"/>
</dbReference>
<evidence type="ECO:0000256" key="7">
    <source>
        <dbReference type="ARBA" id="ARBA00023004"/>
    </source>
</evidence>
<keyword evidence="8 10" id="KW-0503">Monooxygenase</keyword>
<dbReference type="STRING" id="68775.A0A5C3LSX8"/>
<dbReference type="InterPro" id="IPR017972">
    <property type="entry name" value="Cyt_P450_CS"/>
</dbReference>
<dbReference type="GO" id="GO:0020037">
    <property type="term" value="F:heme binding"/>
    <property type="evidence" value="ECO:0007669"/>
    <property type="project" value="InterPro"/>
</dbReference>
<comment type="cofactor">
    <cofactor evidence="1 9">
        <name>heme</name>
        <dbReference type="ChEBI" id="CHEBI:30413"/>
    </cofactor>
</comment>
<dbReference type="AlphaFoldDB" id="A0A5C3LSX8"/>
<dbReference type="Proteomes" id="UP000308652">
    <property type="component" value="Unassembled WGS sequence"/>
</dbReference>
<dbReference type="EMBL" id="ML213615">
    <property type="protein sequence ID" value="TFK36309.1"/>
    <property type="molecule type" value="Genomic_DNA"/>
</dbReference>
<dbReference type="GO" id="GO:0016705">
    <property type="term" value="F:oxidoreductase activity, acting on paired donors, with incorporation or reduction of molecular oxygen"/>
    <property type="evidence" value="ECO:0007669"/>
    <property type="project" value="InterPro"/>
</dbReference>
<evidence type="ECO:0000313" key="12">
    <source>
        <dbReference type="Proteomes" id="UP000308652"/>
    </source>
</evidence>
<evidence type="ECO:0000256" key="3">
    <source>
        <dbReference type="ARBA" id="ARBA00010617"/>
    </source>
</evidence>
<sequence length="436" mass="49130">MLSTGDIISFEALGSRFIILGSLARTEDLFEKRSSIYSSRPRMPMAMELMRWDIIMSFLPYGSWWRRHRKVFHDHFHPNIVDKYNPVQLTESRALLLRLLSSPKEFRRHENNDPYVETAEEALRGLSEAGIPGRFLVDLLPSLKYVPEWMPGASFKRMAKNWKKVNEKMGSKPWDDVKEKMKNGTAVSSLSTTLIEALPDESDPRREEEEKVARATAAVAFVGGADTTVSSINSFFLAMTLYPDVLKKAQAEIDSVIGSNRLPDFGDRDSLPYINALAKETMRWQAVTPLGVGHMSTQDDIYDGYFIPKDSIILGNVWSILHDPVAYPDPMTFKPDRFLKDGTIDPTIRNPMSAAFGFGRRICPGRYMANNSLYIIIASLVSVLDIKSPLDSQGMPIKQEPRMTSGALSFPLPFECIITPRSSTAEALIHNSQEID</sequence>
<accession>A0A5C3LSX8</accession>
<keyword evidence="7 9" id="KW-0408">Iron</keyword>
<protein>
    <submittedName>
        <fullName evidence="11">Cytochrome P450</fullName>
    </submittedName>
</protein>